<dbReference type="STRING" id="10029.G3H714"/>
<evidence type="ECO:0000313" key="2">
    <source>
        <dbReference type="Proteomes" id="UP000001075"/>
    </source>
</evidence>
<dbReference type="AlphaFoldDB" id="G3H714"/>
<dbReference type="InParanoid" id="G3H714"/>
<accession>G3H714</accession>
<organism evidence="1 2">
    <name type="scientific">Cricetulus griseus</name>
    <name type="common">Chinese hamster</name>
    <name type="synonym">Cricetulus barabensis griseus</name>
    <dbReference type="NCBI Taxonomy" id="10029"/>
    <lineage>
        <taxon>Eukaryota</taxon>
        <taxon>Metazoa</taxon>
        <taxon>Chordata</taxon>
        <taxon>Craniata</taxon>
        <taxon>Vertebrata</taxon>
        <taxon>Euteleostomi</taxon>
        <taxon>Mammalia</taxon>
        <taxon>Eutheria</taxon>
        <taxon>Euarchontoglires</taxon>
        <taxon>Glires</taxon>
        <taxon>Rodentia</taxon>
        <taxon>Myomorpha</taxon>
        <taxon>Muroidea</taxon>
        <taxon>Cricetidae</taxon>
        <taxon>Cricetinae</taxon>
        <taxon>Cricetulus</taxon>
    </lineage>
</organism>
<sequence length="135" mass="16278">MKEQENNHTRELTAQLKALEHKEANTPWRSGLQEIIKMKAEINKVETRRTIQRINETKSWFFEKINKIDKPLSILTKQQRKNMQINKLRNKKGDITTDTGEIQRIIRSYFENLYSSKFENLKEMDNFLERFHLPN</sequence>
<evidence type="ECO:0000313" key="1">
    <source>
        <dbReference type="EMBL" id="EGW09539.1"/>
    </source>
</evidence>
<gene>
    <name evidence="1" type="ORF">I79_006139</name>
</gene>
<dbReference type="Proteomes" id="UP000001075">
    <property type="component" value="Unassembled WGS sequence"/>
</dbReference>
<dbReference type="PANTHER" id="PTHR19446">
    <property type="entry name" value="REVERSE TRANSCRIPTASES"/>
    <property type="match status" value="1"/>
</dbReference>
<reference evidence="2" key="1">
    <citation type="journal article" date="2011" name="Nat. Biotechnol.">
        <title>The genomic sequence of the Chinese hamster ovary (CHO)-K1 cell line.</title>
        <authorList>
            <person name="Xu X."/>
            <person name="Nagarajan H."/>
            <person name="Lewis N.E."/>
            <person name="Pan S."/>
            <person name="Cai Z."/>
            <person name="Liu X."/>
            <person name="Chen W."/>
            <person name="Xie M."/>
            <person name="Wang W."/>
            <person name="Hammond S."/>
            <person name="Andersen M.R."/>
            <person name="Neff N."/>
            <person name="Passarelli B."/>
            <person name="Koh W."/>
            <person name="Fan H.C."/>
            <person name="Wang J."/>
            <person name="Gui Y."/>
            <person name="Lee K.H."/>
            <person name="Betenbaugh M.J."/>
            <person name="Quake S.R."/>
            <person name="Famili I."/>
            <person name="Palsson B.O."/>
            <person name="Wang J."/>
        </authorList>
    </citation>
    <scope>NUCLEOTIDE SEQUENCE [LARGE SCALE GENOMIC DNA]</scope>
    <source>
        <strain evidence="2">CHO K1 cell line</strain>
    </source>
</reference>
<dbReference type="EMBL" id="JH000185">
    <property type="protein sequence ID" value="EGW09539.1"/>
    <property type="molecule type" value="Genomic_DNA"/>
</dbReference>
<proteinExistence type="predicted"/>
<protein>
    <submittedName>
        <fullName evidence="1">Retrovirus-related Pol polyprotein LINE-1</fullName>
    </submittedName>
</protein>
<name>G3H714_CRIGR</name>